<sequence>MYKTKLQKQGFATIPNIYSNQEINKLANALESLQTENENFRKTKDLFAIRKFLKEVPQLKDTILNNNLKQLVQEYFGKNYFLVKSIYFDKPPSSNWFVSYHQDLSISVNKKEMIPGYTNWTVKQQQFGVQPPLEILENIYTIRIHLDDTDKNNGALKVIPKSHTKGIYRPETIDWNIEKEVICNVLKGGVMLMKPLLLHSSNRTTNTQRRRVIHLEFSNKNLIEKLSWAEKAKI</sequence>
<comment type="cofactor">
    <cofactor evidence="1">
        <name>Fe(2+)</name>
        <dbReference type="ChEBI" id="CHEBI:29033"/>
    </cofactor>
</comment>
<dbReference type="PANTHER" id="PTHR20883:SF48">
    <property type="entry name" value="ECTOINE DIOXYGENASE"/>
    <property type="match status" value="1"/>
</dbReference>
<organism evidence="2 3">
    <name type="scientific">Aquimarina amphilecti</name>
    <dbReference type="NCBI Taxonomy" id="1038014"/>
    <lineage>
        <taxon>Bacteria</taxon>
        <taxon>Pseudomonadati</taxon>
        <taxon>Bacteroidota</taxon>
        <taxon>Flavobacteriia</taxon>
        <taxon>Flavobacteriales</taxon>
        <taxon>Flavobacteriaceae</taxon>
        <taxon>Aquimarina</taxon>
    </lineage>
</organism>
<dbReference type="PANTHER" id="PTHR20883">
    <property type="entry name" value="PHYTANOYL-COA DIOXYGENASE DOMAIN CONTAINING 1"/>
    <property type="match status" value="1"/>
</dbReference>
<keyword evidence="3" id="KW-1185">Reference proteome</keyword>
<dbReference type="InterPro" id="IPR008775">
    <property type="entry name" value="Phytyl_CoA_dOase-like"/>
</dbReference>
<dbReference type="RefSeq" id="WP_091411433.1">
    <property type="nucleotide sequence ID" value="NZ_FOAB01000007.1"/>
</dbReference>
<reference evidence="2 3" key="1">
    <citation type="submission" date="2016-10" db="EMBL/GenBank/DDBJ databases">
        <authorList>
            <person name="de Groot N.N."/>
        </authorList>
    </citation>
    <scope>NUCLEOTIDE SEQUENCE [LARGE SCALE GENOMIC DNA]</scope>
    <source>
        <strain evidence="2 3">DSM 25232</strain>
    </source>
</reference>
<evidence type="ECO:0000313" key="2">
    <source>
        <dbReference type="EMBL" id="SEL99918.1"/>
    </source>
</evidence>
<dbReference type="GO" id="GO:0016706">
    <property type="term" value="F:2-oxoglutarate-dependent dioxygenase activity"/>
    <property type="evidence" value="ECO:0007669"/>
    <property type="project" value="UniProtKB-ARBA"/>
</dbReference>
<dbReference type="Pfam" id="PF05721">
    <property type="entry name" value="PhyH"/>
    <property type="match status" value="1"/>
</dbReference>
<dbReference type="OrthoDB" id="9791262at2"/>
<evidence type="ECO:0000256" key="1">
    <source>
        <dbReference type="ARBA" id="ARBA00001954"/>
    </source>
</evidence>
<gene>
    <name evidence="2" type="ORF">SAMN04487910_3858</name>
</gene>
<protein>
    <submittedName>
        <fullName evidence="2">Phytanoyl-CoA dioxygenase (PhyH)</fullName>
    </submittedName>
</protein>
<dbReference type="AlphaFoldDB" id="A0A1H7UTE5"/>
<dbReference type="EMBL" id="FOAB01000007">
    <property type="protein sequence ID" value="SEL99918.1"/>
    <property type="molecule type" value="Genomic_DNA"/>
</dbReference>
<dbReference type="Proteomes" id="UP000198521">
    <property type="component" value="Unassembled WGS sequence"/>
</dbReference>
<dbReference type="Gene3D" id="2.60.120.620">
    <property type="entry name" value="q2cbj1_9rhob like domain"/>
    <property type="match status" value="1"/>
</dbReference>
<dbReference type="SUPFAM" id="SSF51197">
    <property type="entry name" value="Clavaminate synthase-like"/>
    <property type="match status" value="1"/>
</dbReference>
<name>A0A1H7UTE5_AQUAM</name>
<proteinExistence type="predicted"/>
<accession>A0A1H7UTE5</accession>
<evidence type="ECO:0000313" key="3">
    <source>
        <dbReference type="Proteomes" id="UP000198521"/>
    </source>
</evidence>
<dbReference type="STRING" id="1038014.SAMN04487910_3858"/>
<dbReference type="GO" id="GO:0005506">
    <property type="term" value="F:iron ion binding"/>
    <property type="evidence" value="ECO:0007669"/>
    <property type="project" value="UniProtKB-ARBA"/>
</dbReference>
<keyword evidence="2" id="KW-0560">Oxidoreductase</keyword>
<keyword evidence="2" id="KW-0223">Dioxygenase</keyword>